<evidence type="ECO:0000313" key="21">
    <source>
        <dbReference type="Proteomes" id="UP000634011"/>
    </source>
</evidence>
<dbReference type="InterPro" id="IPR011604">
    <property type="entry name" value="PDDEXK-like_dom_sf"/>
</dbReference>
<dbReference type="EC" id="3.1.11.5" evidence="15"/>
<dbReference type="InterPro" id="IPR004586">
    <property type="entry name" value="RecB"/>
</dbReference>
<dbReference type="PROSITE" id="PS51217">
    <property type="entry name" value="UVRD_HELICASE_CTER"/>
    <property type="match status" value="1"/>
</dbReference>
<feature type="active site" description="For nuclease activity" evidence="15">
    <location>
        <position position="1119"/>
    </location>
</feature>
<keyword evidence="6 15" id="KW-0347">Helicase</keyword>
<keyword evidence="12 15" id="KW-0413">Isomerase</keyword>
<evidence type="ECO:0000256" key="14">
    <source>
        <dbReference type="ARBA" id="ARBA00048988"/>
    </source>
</evidence>
<dbReference type="GO" id="GO:0003677">
    <property type="term" value="F:DNA binding"/>
    <property type="evidence" value="ECO:0007669"/>
    <property type="project" value="UniProtKB-UniRule"/>
</dbReference>
<dbReference type="Pfam" id="PF00580">
    <property type="entry name" value="UvrD-helicase"/>
    <property type="match status" value="1"/>
</dbReference>
<comment type="domain">
    <text evidence="15">The N-terminal DNA-binding domain is a ssDNA-dependent ATPase and has ATP-dependent 3'-5' helicase function. This domain interacts with RecC.</text>
</comment>
<keyword evidence="4 15" id="KW-0227">DNA damage</keyword>
<keyword evidence="1 15" id="KW-0540">Nuclease</keyword>
<keyword evidence="2 15" id="KW-0479">Metal-binding</keyword>
<feature type="region of interest" description="Nuclease activity, interacts with RecD and RecA" evidence="15">
    <location>
        <begin position="935"/>
        <end position="1249"/>
    </location>
</feature>
<dbReference type="GO" id="GO:0043138">
    <property type="term" value="F:3'-5' DNA helicase activity"/>
    <property type="evidence" value="ECO:0007669"/>
    <property type="project" value="UniProtKB-UniRule"/>
</dbReference>
<comment type="caution">
    <text evidence="20">The sequence shown here is derived from an EMBL/GenBank/DDBJ whole genome shotgun (WGS) entry which is preliminary data.</text>
</comment>
<evidence type="ECO:0000256" key="13">
    <source>
        <dbReference type="ARBA" id="ARBA00034617"/>
    </source>
</evidence>
<evidence type="ECO:0000313" key="20">
    <source>
        <dbReference type="EMBL" id="MBC3864172.1"/>
    </source>
</evidence>
<comment type="miscellaneous">
    <text evidence="15">In the RecBCD complex, RecB has a slow 3'-5' helicase, an exonuclease activity and loads RecA onto ssDNA, RecD has a fast 5'-3' helicase activity, while RecC stimulates the ATPase and processivity of the RecB helicase and contributes to recognition of the Chi site.</text>
</comment>
<dbReference type="SUPFAM" id="SSF52540">
    <property type="entry name" value="P-loop containing nucleoside triphosphate hydrolases"/>
    <property type="match status" value="1"/>
</dbReference>
<evidence type="ECO:0000256" key="6">
    <source>
        <dbReference type="ARBA" id="ARBA00022806"/>
    </source>
</evidence>
<dbReference type="Proteomes" id="UP000634011">
    <property type="component" value="Unassembled WGS sequence"/>
</dbReference>
<evidence type="ECO:0000259" key="19">
    <source>
        <dbReference type="PROSITE" id="PS51217"/>
    </source>
</evidence>
<comment type="catalytic activity">
    <reaction evidence="15">
        <text>Exonucleolytic cleavage (in the presence of ATP) in either 5'- to 3'- or 3'- to 5'-direction to yield 5'-phosphooligonucleotides.</text>
        <dbReference type="EC" id="3.1.11.5"/>
    </reaction>
</comment>
<evidence type="ECO:0000256" key="15">
    <source>
        <dbReference type="HAMAP-Rule" id="MF_01485"/>
    </source>
</evidence>
<dbReference type="Pfam" id="PF13361">
    <property type="entry name" value="UvrD_C"/>
    <property type="match status" value="1"/>
</dbReference>
<evidence type="ECO:0000256" key="2">
    <source>
        <dbReference type="ARBA" id="ARBA00022723"/>
    </source>
</evidence>
<dbReference type="InterPro" id="IPR014016">
    <property type="entry name" value="UvrD-like_ATP-bd"/>
</dbReference>
<dbReference type="RefSeq" id="WP_186914116.1">
    <property type="nucleotide sequence ID" value="NZ_JACOFV010000024.1"/>
</dbReference>
<dbReference type="GO" id="GO:0008854">
    <property type="term" value="F:exodeoxyribonuclease V activity"/>
    <property type="evidence" value="ECO:0007669"/>
    <property type="project" value="UniProtKB-EC"/>
</dbReference>
<dbReference type="PROSITE" id="PS51198">
    <property type="entry name" value="UVRD_HELICASE_ATP_BIND"/>
    <property type="match status" value="1"/>
</dbReference>
<dbReference type="InterPro" id="IPR011335">
    <property type="entry name" value="Restrct_endonuc-II-like"/>
</dbReference>
<comment type="function">
    <text evidence="15">A helicase/nuclease that prepares dsDNA breaks (DSB) for recombinational DNA repair. Binds to DSBs and unwinds DNA via a highly rapid and processive ATP-dependent bidirectional helicase activity. Unwinds dsDNA until it encounters a Chi (crossover hotspot instigator) sequence from the 3' direction. Cuts ssDNA a few nucleotides 3' to the Chi site. The properties and activities of the enzyme are changed at Chi. The Chi-altered holoenzyme produces a long 3'-ssDNA overhang and facilitates RecA-binding to the ssDNA for homologous DNA recombination and repair. Holoenzyme degrades any linearized DNA that is unable to undergo homologous recombination. In the holoenzyme this subunit contributes ATPase, 3'-5' helicase, exonuclease activity and loads RecA onto ssDNA.</text>
</comment>
<evidence type="ECO:0000256" key="9">
    <source>
        <dbReference type="ARBA" id="ARBA00022842"/>
    </source>
</evidence>
<name>A0A923HGM9_9BURK</name>
<accession>A0A923HGM9</accession>
<keyword evidence="5 15" id="KW-0378">Hydrolase</keyword>
<gene>
    <name evidence="15 20" type="primary">recB</name>
    <name evidence="20" type="ORF">H8K32_18880</name>
</gene>
<reference evidence="20" key="1">
    <citation type="submission" date="2020-08" db="EMBL/GenBank/DDBJ databases">
        <title>Novel species isolated from subtropical streams in China.</title>
        <authorList>
            <person name="Lu H."/>
        </authorList>
    </citation>
    <scope>NUCLEOTIDE SEQUENCE</scope>
    <source>
        <strain evidence="20">KACC 12607</strain>
    </source>
</reference>
<comment type="catalytic activity">
    <reaction evidence="14 15">
        <text>ATP + H2O = ADP + phosphate + H(+)</text>
        <dbReference type="Rhea" id="RHEA:13065"/>
        <dbReference type="ChEBI" id="CHEBI:15377"/>
        <dbReference type="ChEBI" id="CHEBI:15378"/>
        <dbReference type="ChEBI" id="CHEBI:30616"/>
        <dbReference type="ChEBI" id="CHEBI:43474"/>
        <dbReference type="ChEBI" id="CHEBI:456216"/>
        <dbReference type="EC" id="5.6.2.4"/>
    </reaction>
</comment>
<dbReference type="GO" id="GO:0000287">
    <property type="term" value="F:magnesium ion binding"/>
    <property type="evidence" value="ECO:0007669"/>
    <property type="project" value="UniProtKB-UniRule"/>
</dbReference>
<organism evidence="20 21">
    <name type="scientific">Undibacterium jejuense</name>
    <dbReference type="NCBI Taxonomy" id="1344949"/>
    <lineage>
        <taxon>Bacteria</taxon>
        <taxon>Pseudomonadati</taxon>
        <taxon>Pseudomonadota</taxon>
        <taxon>Betaproteobacteria</taxon>
        <taxon>Burkholderiales</taxon>
        <taxon>Oxalobacteraceae</taxon>
        <taxon>Undibacterium</taxon>
    </lineage>
</organism>
<sequence>MSLHLQPIRFPLHGSRLIEASAGTGKTWTIAALYLRLVLGHGDENAFKRSLHPSEILVMTFTRAATRELTDRIRQRLSTAAVYFRASGGEKIFDDDPFLNLLLQDYPDLEQRQQAAYKLSMAADAMDEAAIFTIDAWCQRMLREHAFDSGCLFDEELLSNESGITENAVRDYWRQQVYPLNSQALNIVTQCWRDVYALQDVLRSLLPHAAIMADSSSASLANVIAQAQAAQIEQLHEIKKGWSEIADQMLAWFASEQERAPKQFSATKLKPANVQKWLIALKQWALDPALLWPHDFDKAFEKFQPDALVGACNKAYQVVVPEIFDRIAPLQEALSQIEPIAHILSRHAVSMVAARIDELKLQQSQFGFKDMLQRLKAALTGKNSVAMRNRMIMQYPVALIDEFQDTSPDQYAIFDALYHVQDNASDLGLFLIGDPKQSIYGFRGADIHSYLAARKATEGRHYLLGMNYRSTTNLVDAVNQVFLFSENQSGYAEHQPGAFRFRTESENPVPFEAVQAKGLKSHFIAFDTKTNSPAPATALQLFYADNATATKDDAQQFFAGHCAQYIVEQLNSEQAGFQSEDGFVRLKPADIAILVKDRNEASAIRKALQERNVASVYLSDKDSVIKSDEARDVLRWLQAFAEPLDSELGRAAFATETAMLSLAQLVELSADDIAWELRLEQLKDWHLVWQRQGVLAAIRRFIHDLALPEKLLQHVGGERSLTNVLHLAELLESATEQLEGEHALIRWFAEQIADDTDGSDEHILRLESDADLVKVITIHKSKGLEYPLVFLPFASSAKVTQRRNRSFFKYLDDQGNQVIDLSLSDEALQAVDRARIEEELRLFYVALTRASHGLWLGVSSHQKKLHESALGYLINGGQQLEIEQLPAVLQHWRAQCDAIHMDVLTDEAPRSQLKQKQQNQTPIEFPIYQAQFDRAWSVTSFSSIVRNLSQTFSVARLEDNKLFEDDEPVVVHPSQNAAWHRFPRGAVPGQFLHEQLEWMANEGFCIVADDNFSARLAKRCLRAGWDNHQEDTLTWLSKIASTTLLPLGASLMEIEHSIPEMEFWFPCTAASGQALDAVCQKYFLNGIARQNLSEKKLHGLLMGFADLVFEYEGKYWVLDYKSNSIGSDDAGYHQSALESAMAAHRYDVQGAIYMLALHRLLRSRLGDEYDPEIYLGGAVFFFLRGIANETTHGCYHLPASTKVLNELDVLMKNIEKIAEISAETNAETSAEKEAEKSAVQAKNSEWERK</sequence>
<evidence type="ECO:0000256" key="16">
    <source>
        <dbReference type="PROSITE-ProRule" id="PRU00560"/>
    </source>
</evidence>
<dbReference type="Gene3D" id="1.10.3170.10">
    <property type="entry name" value="Recbcd, chain B, domain 2"/>
    <property type="match status" value="1"/>
</dbReference>
<dbReference type="Gene3D" id="3.40.50.300">
    <property type="entry name" value="P-loop containing nucleotide triphosphate hydrolases"/>
    <property type="match status" value="2"/>
</dbReference>
<dbReference type="HAMAP" id="MF_01485">
    <property type="entry name" value="RecB"/>
    <property type="match status" value="1"/>
</dbReference>
<dbReference type="PANTHER" id="PTHR11070">
    <property type="entry name" value="UVRD / RECB / PCRA DNA HELICASE FAMILY MEMBER"/>
    <property type="match status" value="1"/>
</dbReference>
<feature type="binding site" evidence="15">
    <location>
        <position position="993"/>
    </location>
    <ligand>
        <name>Mg(2+)</name>
        <dbReference type="ChEBI" id="CHEBI:18420"/>
    </ligand>
</feature>
<keyword evidence="11 15" id="KW-0234">DNA repair</keyword>
<dbReference type="SUPFAM" id="SSF52980">
    <property type="entry name" value="Restriction endonuclease-like"/>
    <property type="match status" value="1"/>
</dbReference>
<feature type="binding site" evidence="16">
    <location>
        <begin position="20"/>
        <end position="27"/>
    </location>
    <ligand>
        <name>ATP</name>
        <dbReference type="ChEBI" id="CHEBI:30616"/>
    </ligand>
</feature>
<feature type="binding site" evidence="15">
    <location>
        <position position="1106"/>
    </location>
    <ligand>
        <name>Mg(2+)</name>
        <dbReference type="ChEBI" id="CHEBI:18420"/>
    </ligand>
</feature>
<dbReference type="NCBIfam" id="TIGR00609">
    <property type="entry name" value="recB"/>
    <property type="match status" value="1"/>
</dbReference>
<dbReference type="GO" id="GO:0005524">
    <property type="term" value="F:ATP binding"/>
    <property type="evidence" value="ECO:0007669"/>
    <property type="project" value="UniProtKB-UniRule"/>
</dbReference>
<proteinExistence type="inferred from homology"/>
<dbReference type="GO" id="GO:0000724">
    <property type="term" value="P:double-strand break repair via homologous recombination"/>
    <property type="evidence" value="ECO:0007669"/>
    <property type="project" value="UniProtKB-UniRule"/>
</dbReference>
<keyword evidence="9 15" id="KW-0460">Magnesium</keyword>
<dbReference type="InterPro" id="IPR000212">
    <property type="entry name" value="DNA_helicase_UvrD/REP"/>
</dbReference>
<protein>
    <recommendedName>
        <fullName evidence="15">RecBCD enzyme subunit RecB</fullName>
        <ecNumber evidence="15">3.1.11.5</ecNumber>
        <ecNumber evidence="15">5.6.2.4</ecNumber>
    </recommendedName>
    <alternativeName>
        <fullName evidence="15">DNA 3'-5' helicase subunit RecB</fullName>
    </alternativeName>
    <alternativeName>
        <fullName evidence="15">Exonuclease V subunit RecB</fullName>
        <shortName evidence="15">ExoV subunit RecB</shortName>
    </alternativeName>
    <alternativeName>
        <fullName evidence="15">Helicase/nuclease RecBCD subunit RecB</fullName>
    </alternativeName>
</protein>
<dbReference type="Gene3D" id="1.10.486.10">
    <property type="entry name" value="PCRA, domain 4"/>
    <property type="match status" value="1"/>
</dbReference>
<dbReference type="Pfam" id="PF12705">
    <property type="entry name" value="PDDEXK_1"/>
    <property type="match status" value="1"/>
</dbReference>
<keyword evidence="3 15" id="KW-0547">Nucleotide-binding</keyword>
<evidence type="ECO:0000256" key="11">
    <source>
        <dbReference type="ARBA" id="ARBA00023204"/>
    </source>
</evidence>
<evidence type="ECO:0000256" key="17">
    <source>
        <dbReference type="SAM" id="MobiDB-lite"/>
    </source>
</evidence>
<dbReference type="EMBL" id="JACOFV010000024">
    <property type="protein sequence ID" value="MBC3864172.1"/>
    <property type="molecule type" value="Genomic_DNA"/>
</dbReference>
<evidence type="ECO:0000256" key="12">
    <source>
        <dbReference type="ARBA" id="ARBA00023235"/>
    </source>
</evidence>
<comment type="domain">
    <text evidence="15">The C-terminal domain has nuclease activity and interacts with RecD. It interacts with RecA, facilitating its loading onto ssDNA.</text>
</comment>
<dbReference type="AlphaFoldDB" id="A0A923HGM9"/>
<dbReference type="Gene3D" id="3.90.320.10">
    <property type="match status" value="1"/>
</dbReference>
<dbReference type="CDD" id="cd22352">
    <property type="entry name" value="RecB_C-like"/>
    <property type="match status" value="1"/>
</dbReference>
<feature type="region of interest" description="Disordered" evidence="17">
    <location>
        <begin position="1223"/>
        <end position="1249"/>
    </location>
</feature>
<evidence type="ECO:0000256" key="4">
    <source>
        <dbReference type="ARBA" id="ARBA00022763"/>
    </source>
</evidence>
<evidence type="ECO:0000256" key="3">
    <source>
        <dbReference type="ARBA" id="ARBA00022741"/>
    </source>
</evidence>
<evidence type="ECO:0000256" key="1">
    <source>
        <dbReference type="ARBA" id="ARBA00022722"/>
    </source>
</evidence>
<evidence type="ECO:0000256" key="7">
    <source>
        <dbReference type="ARBA" id="ARBA00022839"/>
    </source>
</evidence>
<dbReference type="InterPro" id="IPR027417">
    <property type="entry name" value="P-loop_NTPase"/>
</dbReference>
<evidence type="ECO:0000256" key="10">
    <source>
        <dbReference type="ARBA" id="ARBA00023125"/>
    </source>
</evidence>
<feature type="binding site" evidence="15">
    <location>
        <position position="1119"/>
    </location>
    <ligand>
        <name>Mg(2+)</name>
        <dbReference type="ChEBI" id="CHEBI:18420"/>
    </ligand>
</feature>
<feature type="region of interest" description="DNA-binding and helicase activity, interacts with RecC" evidence="15">
    <location>
        <begin position="1"/>
        <end position="894"/>
    </location>
</feature>
<dbReference type="PANTHER" id="PTHR11070:SF23">
    <property type="entry name" value="RECBCD ENZYME SUBUNIT RECB"/>
    <property type="match status" value="1"/>
</dbReference>
<comment type="subunit">
    <text evidence="15">Heterotrimer of RecB, RecC and RecD. All subunits contribute to DNA-binding. Interacts with RecA.</text>
</comment>
<keyword evidence="21" id="KW-1185">Reference proteome</keyword>
<keyword evidence="8 15" id="KW-0067">ATP-binding</keyword>
<comment type="catalytic activity">
    <reaction evidence="13 15">
        <text>Couples ATP hydrolysis with the unwinding of duplex DNA by translocating in the 3'-5' direction.</text>
        <dbReference type="EC" id="5.6.2.4"/>
    </reaction>
</comment>
<keyword evidence="10 15" id="KW-0238">DNA-binding</keyword>
<dbReference type="InterPro" id="IPR014017">
    <property type="entry name" value="DNA_helicase_UvrD-like_C"/>
</dbReference>
<evidence type="ECO:0000259" key="18">
    <source>
        <dbReference type="PROSITE" id="PS51198"/>
    </source>
</evidence>
<dbReference type="GO" id="GO:0009338">
    <property type="term" value="C:exodeoxyribonuclease V complex"/>
    <property type="evidence" value="ECO:0007669"/>
    <property type="project" value="TreeGrafter"/>
</dbReference>
<dbReference type="GO" id="GO:0005829">
    <property type="term" value="C:cytosol"/>
    <property type="evidence" value="ECO:0007669"/>
    <property type="project" value="TreeGrafter"/>
</dbReference>
<keyword evidence="7 15" id="KW-0269">Exonuclease</keyword>
<comment type="similarity">
    <text evidence="15">Belongs to the helicase family. UvrD subfamily.</text>
</comment>
<dbReference type="EC" id="5.6.2.4" evidence="15"/>
<evidence type="ECO:0000256" key="5">
    <source>
        <dbReference type="ARBA" id="ARBA00022801"/>
    </source>
</evidence>
<dbReference type="InterPro" id="IPR038726">
    <property type="entry name" value="PDDEXK_AddAB-type"/>
</dbReference>
<evidence type="ECO:0000256" key="8">
    <source>
        <dbReference type="ARBA" id="ARBA00022840"/>
    </source>
</evidence>
<comment type="cofactor">
    <cofactor evidence="15">
        <name>Mg(2+)</name>
        <dbReference type="ChEBI" id="CHEBI:18420"/>
    </cofactor>
    <text evidence="15">Binds 1 Mg(2+) ion per subunit.</text>
</comment>
<feature type="domain" description="UvrD-like helicase ATP-binding" evidence="18">
    <location>
        <begin position="1"/>
        <end position="471"/>
    </location>
</feature>
<feature type="domain" description="UvrD-like helicase C-terminal" evidence="19">
    <location>
        <begin position="521"/>
        <end position="783"/>
    </location>
</feature>